<gene>
    <name evidence="7" type="ORF">BJ212DRAFT_1294350</name>
</gene>
<proteinExistence type="predicted"/>
<keyword evidence="4" id="KW-0862">Zinc</keyword>
<dbReference type="PANTHER" id="PTHR11271">
    <property type="entry name" value="GUANINE DEAMINASE"/>
    <property type="match status" value="1"/>
</dbReference>
<dbReference type="InterPro" id="IPR051607">
    <property type="entry name" value="Metallo-dep_hydrolases"/>
</dbReference>
<comment type="caution">
    <text evidence="7">The sequence shown here is derived from an EMBL/GenBank/DDBJ whole genome shotgun (WGS) entry which is preliminary data.</text>
</comment>
<dbReference type="Proteomes" id="UP000807769">
    <property type="component" value="Unassembled WGS sequence"/>
</dbReference>
<dbReference type="GO" id="GO:0008270">
    <property type="term" value="F:zinc ion binding"/>
    <property type="evidence" value="ECO:0007669"/>
    <property type="project" value="TreeGrafter"/>
</dbReference>
<dbReference type="RefSeq" id="XP_041199783.1">
    <property type="nucleotide sequence ID" value="XM_041332200.1"/>
</dbReference>
<accession>A0A9P7EPF2</accession>
<keyword evidence="2" id="KW-0479">Metal-binding</keyword>
<sequence length="520" mass="57303">MCTVYYGPVINPQSVTDYLALPQCLICVSPQGDIEWIVEDVESTKLNDVLTQHDCAPSDITLVRLDDGEFLMPGLVDTHTHACQVPNLGVGGEMELLQWLDNYTFPTEARFKDVKYAERAYPDVVRRIVNSGTTTCCYYGSLHLEATKVLASLVHAAGQRAFVGKCNMNWNCPPNYIEPSVKESVDTTLALFKYIEELPKATCGESLLHPILTPRFAISCTEELLTRLSEIAQKNPKLAIQTHISENKSEVELAKSLFKTNSYAEVYDKFHLLRDNTVLAHGVHLTEDEMMLLAKRGSGVAHCPTSNFYLSSGMARVGMLLDHGVKVGLGTDVAGGYSPSILTEVQHASIASKMLAIQATDNKKCKCSGGHSELSSSGEEDSHSRGRHGHKHHECQCDCECNEKQPGRFTNQKLSIATLLYLATLGGAGVCCLQDRIGSFEQKRAFDALLVSVREDDTGNPAVWGYNPGRDLTQGVTAQSADKSLIEWLERFLFCGDDRNIKKVIVQGRTIGGRDYHPAR</sequence>
<dbReference type="Gene3D" id="2.30.40.10">
    <property type="entry name" value="Urease, subunit C, domain 1"/>
    <property type="match status" value="2"/>
</dbReference>
<evidence type="ECO:0000256" key="4">
    <source>
        <dbReference type="ARBA" id="ARBA00022833"/>
    </source>
</evidence>
<evidence type="ECO:0000256" key="1">
    <source>
        <dbReference type="ARBA" id="ARBA00001947"/>
    </source>
</evidence>
<dbReference type="Pfam" id="PF01979">
    <property type="entry name" value="Amidohydro_1"/>
    <property type="match status" value="1"/>
</dbReference>
<dbReference type="InterPro" id="IPR006680">
    <property type="entry name" value="Amidohydro-rel"/>
</dbReference>
<dbReference type="PANTHER" id="PTHR11271:SF6">
    <property type="entry name" value="GUANINE DEAMINASE"/>
    <property type="match status" value="1"/>
</dbReference>
<dbReference type="SUPFAM" id="SSF51556">
    <property type="entry name" value="Metallo-dependent hydrolases"/>
    <property type="match status" value="1"/>
</dbReference>
<dbReference type="Gene3D" id="3.20.20.140">
    <property type="entry name" value="Metal-dependent hydrolases"/>
    <property type="match status" value="1"/>
</dbReference>
<comment type="cofactor">
    <cofactor evidence="1">
        <name>Zn(2+)</name>
        <dbReference type="ChEBI" id="CHEBI:29105"/>
    </cofactor>
</comment>
<feature type="region of interest" description="Disordered" evidence="5">
    <location>
        <begin position="370"/>
        <end position="389"/>
    </location>
</feature>
<dbReference type="InterPro" id="IPR032466">
    <property type="entry name" value="Metal_Hydrolase"/>
</dbReference>
<protein>
    <recommendedName>
        <fullName evidence="6">Amidohydrolase-related domain-containing protein</fullName>
    </recommendedName>
</protein>
<evidence type="ECO:0000259" key="6">
    <source>
        <dbReference type="Pfam" id="PF01979"/>
    </source>
</evidence>
<dbReference type="GO" id="GO:0046098">
    <property type="term" value="P:guanine metabolic process"/>
    <property type="evidence" value="ECO:0007669"/>
    <property type="project" value="TreeGrafter"/>
</dbReference>
<keyword evidence="8" id="KW-1185">Reference proteome</keyword>
<dbReference type="OrthoDB" id="194468at2759"/>
<organism evidence="7 8">
    <name type="scientific">Suillus subaureus</name>
    <dbReference type="NCBI Taxonomy" id="48587"/>
    <lineage>
        <taxon>Eukaryota</taxon>
        <taxon>Fungi</taxon>
        <taxon>Dikarya</taxon>
        <taxon>Basidiomycota</taxon>
        <taxon>Agaricomycotina</taxon>
        <taxon>Agaricomycetes</taxon>
        <taxon>Agaricomycetidae</taxon>
        <taxon>Boletales</taxon>
        <taxon>Suillineae</taxon>
        <taxon>Suillaceae</taxon>
        <taxon>Suillus</taxon>
    </lineage>
</organism>
<evidence type="ECO:0000256" key="5">
    <source>
        <dbReference type="SAM" id="MobiDB-lite"/>
    </source>
</evidence>
<feature type="domain" description="Amidohydrolase-related" evidence="6">
    <location>
        <begin position="70"/>
        <end position="356"/>
    </location>
</feature>
<dbReference type="EMBL" id="JABBWG010000001">
    <property type="protein sequence ID" value="KAG1826936.1"/>
    <property type="molecule type" value="Genomic_DNA"/>
</dbReference>
<name>A0A9P7EPF2_9AGAM</name>
<dbReference type="AlphaFoldDB" id="A0A9P7EPF2"/>
<keyword evidence="3" id="KW-0378">Hydrolase</keyword>
<evidence type="ECO:0000313" key="8">
    <source>
        <dbReference type="Proteomes" id="UP000807769"/>
    </source>
</evidence>
<evidence type="ECO:0000256" key="2">
    <source>
        <dbReference type="ARBA" id="ARBA00022723"/>
    </source>
</evidence>
<evidence type="ECO:0000256" key="3">
    <source>
        <dbReference type="ARBA" id="ARBA00022801"/>
    </source>
</evidence>
<dbReference type="SUPFAM" id="SSF51338">
    <property type="entry name" value="Composite domain of metallo-dependent hydrolases"/>
    <property type="match status" value="1"/>
</dbReference>
<dbReference type="GO" id="GO:0005829">
    <property type="term" value="C:cytosol"/>
    <property type="evidence" value="ECO:0007669"/>
    <property type="project" value="TreeGrafter"/>
</dbReference>
<evidence type="ECO:0000313" key="7">
    <source>
        <dbReference type="EMBL" id="KAG1826936.1"/>
    </source>
</evidence>
<dbReference type="GeneID" id="64626217"/>
<dbReference type="InterPro" id="IPR011059">
    <property type="entry name" value="Metal-dep_hydrolase_composite"/>
</dbReference>
<reference evidence="7" key="1">
    <citation type="journal article" date="2020" name="New Phytol.">
        <title>Comparative genomics reveals dynamic genome evolution in host specialist ectomycorrhizal fungi.</title>
        <authorList>
            <person name="Lofgren L.A."/>
            <person name="Nguyen N.H."/>
            <person name="Vilgalys R."/>
            <person name="Ruytinx J."/>
            <person name="Liao H.L."/>
            <person name="Branco S."/>
            <person name="Kuo A."/>
            <person name="LaButti K."/>
            <person name="Lipzen A."/>
            <person name="Andreopoulos W."/>
            <person name="Pangilinan J."/>
            <person name="Riley R."/>
            <person name="Hundley H."/>
            <person name="Na H."/>
            <person name="Barry K."/>
            <person name="Grigoriev I.V."/>
            <person name="Stajich J.E."/>
            <person name="Kennedy P.G."/>
        </authorList>
    </citation>
    <scope>NUCLEOTIDE SEQUENCE</scope>
    <source>
        <strain evidence="7">MN1</strain>
    </source>
</reference>
<dbReference type="GO" id="GO:0008892">
    <property type="term" value="F:guanine deaminase activity"/>
    <property type="evidence" value="ECO:0007669"/>
    <property type="project" value="TreeGrafter"/>
</dbReference>